<dbReference type="Proteomes" id="UP000061660">
    <property type="component" value="Chromosome"/>
</dbReference>
<dbReference type="SUPFAM" id="SSF82714">
    <property type="entry name" value="Multidrug efflux transporter AcrB TolC docking domain, DN and DC subdomains"/>
    <property type="match status" value="2"/>
</dbReference>
<proteinExistence type="predicted"/>
<dbReference type="Gene3D" id="3.30.70.1440">
    <property type="entry name" value="Multidrug efflux transporter AcrB pore domain"/>
    <property type="match status" value="1"/>
</dbReference>
<dbReference type="GO" id="GO:0042910">
    <property type="term" value="F:xenobiotic transmembrane transporter activity"/>
    <property type="evidence" value="ECO:0007669"/>
    <property type="project" value="TreeGrafter"/>
</dbReference>
<dbReference type="PATRIC" id="fig|162209.4.peg.1126"/>
<dbReference type="AlphaFoldDB" id="A0A0U2W4N7"/>
<dbReference type="PANTHER" id="PTHR32063:SF0">
    <property type="entry name" value="SWARMING MOTILITY PROTEIN SWRC"/>
    <property type="match status" value="1"/>
</dbReference>
<dbReference type="Gene3D" id="3.30.70.1430">
    <property type="entry name" value="Multidrug efflux transporter AcrB pore domain"/>
    <property type="match status" value="2"/>
</dbReference>
<evidence type="ECO:0000313" key="2">
    <source>
        <dbReference type="Proteomes" id="UP000061660"/>
    </source>
</evidence>
<evidence type="ECO:0000313" key="1">
    <source>
        <dbReference type="EMBL" id="ALS21438.1"/>
    </source>
</evidence>
<dbReference type="InterPro" id="IPR027463">
    <property type="entry name" value="AcrB_DN_DC_subdom"/>
</dbReference>
<reference evidence="1 2" key="2">
    <citation type="journal article" date="2016" name="Genome Announc.">
        <title>Complete Genome Sequences of Two Interactive Moderate Thermophiles, Paenibacillus napthalenovorans 32O-Y and Paenibacillus sp. 32O-W.</title>
        <authorList>
            <person name="Butler R.R.III."/>
            <person name="Wang J."/>
            <person name="Stark B.C."/>
            <person name="Pombert J.F."/>
        </authorList>
    </citation>
    <scope>NUCLEOTIDE SEQUENCE [LARGE SCALE GENOMIC DNA]</scope>
    <source>
        <strain evidence="1 2">32O-Y</strain>
    </source>
</reference>
<name>A0A0U2W4N7_9BACL</name>
<gene>
    <name evidence="1" type="ORF">IJ22_10560</name>
</gene>
<dbReference type="Gene3D" id="3.30.2090.10">
    <property type="entry name" value="Multidrug efflux transporter AcrB TolC docking domain, DN and DC subdomains"/>
    <property type="match status" value="2"/>
</dbReference>
<keyword evidence="2" id="KW-1185">Reference proteome</keyword>
<dbReference type="Gene3D" id="3.30.70.1320">
    <property type="entry name" value="Multidrug efflux transporter AcrB pore domain like"/>
    <property type="match status" value="1"/>
</dbReference>
<protein>
    <submittedName>
        <fullName evidence="1">Transporter</fullName>
    </submittedName>
</protein>
<dbReference type="STRING" id="162209.IJ22_10560"/>
<reference evidence="2" key="1">
    <citation type="submission" date="2015-12" db="EMBL/GenBank/DDBJ databases">
        <title>Complete genome sequences of two moderately thermophilic Paenibacillus species.</title>
        <authorList>
            <person name="Butler R.III."/>
            <person name="Wang J."/>
            <person name="Stark B.C."/>
            <person name="Pombert J.-F."/>
        </authorList>
    </citation>
    <scope>NUCLEOTIDE SEQUENCE [LARGE SCALE GENOMIC DNA]</scope>
    <source>
        <strain evidence="2">32O-Y</strain>
    </source>
</reference>
<dbReference type="PRINTS" id="PR00702">
    <property type="entry name" value="ACRIFLAVINRP"/>
</dbReference>
<dbReference type="Gene3D" id="1.20.1640.10">
    <property type="entry name" value="Multidrug efflux transporter AcrB transmembrane domain"/>
    <property type="match status" value="2"/>
</dbReference>
<dbReference type="PANTHER" id="PTHR32063">
    <property type="match status" value="1"/>
</dbReference>
<dbReference type="OrthoDB" id="9757876at2"/>
<accession>A0A0U2W4N7</accession>
<dbReference type="SUPFAM" id="SSF82693">
    <property type="entry name" value="Multidrug efflux transporter AcrB pore domain, PN1, PN2, PC1 and PC2 subdomains"/>
    <property type="match status" value="2"/>
</dbReference>
<dbReference type="InterPro" id="IPR001036">
    <property type="entry name" value="Acrflvin-R"/>
</dbReference>
<dbReference type="EMBL" id="CP013652">
    <property type="protein sequence ID" value="ALS21438.1"/>
    <property type="molecule type" value="Genomic_DNA"/>
</dbReference>
<dbReference type="GO" id="GO:0005886">
    <property type="term" value="C:plasma membrane"/>
    <property type="evidence" value="ECO:0007669"/>
    <property type="project" value="TreeGrafter"/>
</dbReference>
<sequence length="1035" mass="112436" precursor="true">MNHLSSFSMKNVAAVIIICAMLFVGGGYAAVTINQETMPDISLPMVFVSTTYVAPPRDVMEDVTKPLEKAIVGLEGLKKITSTSADNFSTIQVELENGRDPDEAKRDIEGMLSNVSLPQGASEPKVAKFGFSSIPVYFLAMSGQNGVNQSDLDRIYNDIIDPTLSTLDGIDRLDAVGNQEATLNMKLNMNALINYGLTPAQVSQSIRAALTTSPAGSVDINGNTQMVRVRSDLNSIYALENMKINTTDGNTVLLKDIAKVEAISESTFLSRLNGEPSIGLTLYKAKDANTVEFVSKVEGLIANWEKEFPNVKFTPIMNQANEVKKSINGMLEKAVLGALFASLMILLFLKNIRMTIIVLVSIPLSILITLLVMVPLDITLNIMTLGGLTIAIGRVVDDSIVVIENIYSELVKTHERNESVIKHATSQVASAITSSTLATAGVFVPVAFVGGIVGEVFRPFAITIAVALLSSLVVALTVIPMLAKLLVLNHQKLKHHEEPNNGKFMTRYKKVLSWTLDNPKKTVFASFLLFILTIGGTVPFMGYEFIPESSTAKEVQFSMEMPRGTSFETMDLKAKEVENMLLAAKDPNNEPAFTYVNTMVGFDYGEERIAYKTSIMAKASEASDTKQLLEEMKVKIAEMMPQGSEVTGNLTESGGAQTGSDFIYMLKGDDLDQLMIGAELVKEKMREFPELTEIEDSLSDKKTELEIRVDQNKARLYDLSSGQILENIRSWLSKDSIGDLRFDNTVFNTKIMLDDDFKDSVDKIGQLQIKTPRGSTVYLNEVAQVRQIDSPANITRENQEQYVRITASIESKDKGGVSNKVSAALRTIELPNGVRTEVQGVSDDIQKTISDMVVAMAAAIGIVYLIMVIAFGNASAPFVILFSLPLAAIGGFIALLLTGETINITSLIGFLMLIGVVVTNAIVLVDRVQQNVEAGHSIRDSLIEGGVSRFRPIIMTAGATITAMLPMAFGAAEGGLISKGLSVVVIGGLTTSTILTLVVVPVMYELVDGAKQRVSRLFRRNKKQAVAMKTESVAP</sequence>
<dbReference type="SUPFAM" id="SSF82866">
    <property type="entry name" value="Multidrug efflux transporter AcrB transmembrane domain"/>
    <property type="match status" value="2"/>
</dbReference>
<organism evidence="1 2">
    <name type="scientific">Paenibacillus naphthalenovorans</name>
    <dbReference type="NCBI Taxonomy" id="162209"/>
    <lineage>
        <taxon>Bacteria</taxon>
        <taxon>Bacillati</taxon>
        <taxon>Bacillota</taxon>
        <taxon>Bacilli</taxon>
        <taxon>Bacillales</taxon>
        <taxon>Paenibacillaceae</taxon>
        <taxon>Paenibacillus</taxon>
    </lineage>
</organism>
<dbReference type="Pfam" id="PF00873">
    <property type="entry name" value="ACR_tran"/>
    <property type="match status" value="1"/>
</dbReference>
<dbReference type="KEGG" id="pnp:IJ22_10560"/>
<dbReference type="RefSeq" id="WP_062407745.1">
    <property type="nucleotide sequence ID" value="NZ_BJCS01000006.1"/>
</dbReference>